<name>A0A1H1C2D7_9EURY</name>
<dbReference type="InterPro" id="IPR029058">
    <property type="entry name" value="AB_hydrolase_fold"/>
</dbReference>
<evidence type="ECO:0000259" key="1">
    <source>
        <dbReference type="Pfam" id="PF12697"/>
    </source>
</evidence>
<dbReference type="PRINTS" id="PR00111">
    <property type="entry name" value="ABHYDROLASE"/>
</dbReference>
<dbReference type="Gene3D" id="3.40.50.1820">
    <property type="entry name" value="alpha/beta hydrolase"/>
    <property type="match status" value="1"/>
</dbReference>
<evidence type="ECO:0000313" key="3">
    <source>
        <dbReference type="EMBL" id="SDQ57806.1"/>
    </source>
</evidence>
<dbReference type="Proteomes" id="UP000199289">
    <property type="component" value="Unassembled WGS sequence"/>
</dbReference>
<evidence type="ECO:0000313" key="4">
    <source>
        <dbReference type="Proteomes" id="UP000199289"/>
    </source>
</evidence>
<accession>A0A1H1C2D7</accession>
<gene>
    <name evidence="2" type="ORF">DWB78_04315</name>
    <name evidence="3" type="ORF">SAMN05216278_2054</name>
</gene>
<dbReference type="Proteomes" id="UP000255421">
    <property type="component" value="Unassembled WGS sequence"/>
</dbReference>
<dbReference type="OrthoDB" id="111592at2157"/>
<dbReference type="EMBL" id="QQST01000001">
    <property type="protein sequence ID" value="RDI71013.1"/>
    <property type="molecule type" value="Genomic_DNA"/>
</dbReference>
<dbReference type="RefSeq" id="WP_092536761.1">
    <property type="nucleotide sequence ID" value="NZ_FNKQ01000002.1"/>
</dbReference>
<evidence type="ECO:0000313" key="5">
    <source>
        <dbReference type="Proteomes" id="UP000255421"/>
    </source>
</evidence>
<evidence type="ECO:0000313" key="2">
    <source>
        <dbReference type="EMBL" id="RDI71013.1"/>
    </source>
</evidence>
<dbReference type="SUPFAM" id="SSF53474">
    <property type="entry name" value="alpha/beta-Hydrolases"/>
    <property type="match status" value="1"/>
</dbReference>
<sequence>MSQPVAESKLDHVDVVGPPDAPPIVFVHGTVFNRTMWAPQREALSEEYRVIVPDLPGHGGRRDESFTLEAGVETVRQAVEQFSDDPVHLVGLSLGGYVATEFAHRHPESVADLVISGSSANPVGLLGTMSDAAGRVTLRLSEIELVEKAVDRLAAQWVRSRDLPSEQKSEIVDAGFDLRPFGEAGREIAGTDFRSSFADYDGPKLVLNGQWDVLMRSGEKAHAAAGDASIAVVEGAGHACNLERDEKYVHIVRRFIELDR</sequence>
<reference evidence="2 5" key="3">
    <citation type="submission" date="2018-07" db="EMBL/GenBank/DDBJ databases">
        <title>Genome sequence of extremly halophilic archaeon Halopelagius longus strain BC12-B1.</title>
        <authorList>
            <person name="Zhang X."/>
        </authorList>
    </citation>
    <scope>NUCLEOTIDE SEQUENCE [LARGE SCALE GENOMIC DNA]</scope>
    <source>
        <strain evidence="2 5">BC12-B1</strain>
    </source>
</reference>
<dbReference type="AlphaFoldDB" id="A0A1H1C2D7"/>
<dbReference type="PANTHER" id="PTHR43798">
    <property type="entry name" value="MONOACYLGLYCEROL LIPASE"/>
    <property type="match status" value="1"/>
</dbReference>
<organism evidence="3 4">
    <name type="scientific">Halopelagius longus</name>
    <dbReference type="NCBI Taxonomy" id="1236180"/>
    <lineage>
        <taxon>Archaea</taxon>
        <taxon>Methanobacteriati</taxon>
        <taxon>Methanobacteriota</taxon>
        <taxon>Stenosarchaea group</taxon>
        <taxon>Halobacteria</taxon>
        <taxon>Halobacteriales</taxon>
        <taxon>Haloferacaceae</taxon>
    </lineage>
</organism>
<dbReference type="GO" id="GO:0016787">
    <property type="term" value="F:hydrolase activity"/>
    <property type="evidence" value="ECO:0007669"/>
    <property type="project" value="UniProtKB-KW"/>
</dbReference>
<protein>
    <submittedName>
        <fullName evidence="2">Alpha/beta hydrolase</fullName>
    </submittedName>
    <submittedName>
        <fullName evidence="3">Pimeloyl-ACP methyl ester carboxylesterase</fullName>
    </submittedName>
</protein>
<keyword evidence="5" id="KW-1185">Reference proteome</keyword>
<proteinExistence type="predicted"/>
<dbReference type="InterPro" id="IPR050266">
    <property type="entry name" value="AB_hydrolase_sf"/>
</dbReference>
<dbReference type="EMBL" id="FNKQ01000002">
    <property type="protein sequence ID" value="SDQ57806.1"/>
    <property type="molecule type" value="Genomic_DNA"/>
</dbReference>
<dbReference type="InterPro" id="IPR000073">
    <property type="entry name" value="AB_hydrolase_1"/>
</dbReference>
<keyword evidence="2" id="KW-0378">Hydrolase</keyword>
<reference evidence="3" key="1">
    <citation type="submission" date="2016-10" db="EMBL/GenBank/DDBJ databases">
        <authorList>
            <person name="de Groot N.N."/>
        </authorList>
    </citation>
    <scope>NUCLEOTIDE SEQUENCE [LARGE SCALE GENOMIC DNA]</scope>
    <source>
        <strain evidence="3">CGMCC 1.12397</strain>
    </source>
</reference>
<reference evidence="4" key="2">
    <citation type="submission" date="2016-10" db="EMBL/GenBank/DDBJ databases">
        <authorList>
            <person name="Varghese N."/>
            <person name="Submissions S."/>
        </authorList>
    </citation>
    <scope>NUCLEOTIDE SEQUENCE [LARGE SCALE GENOMIC DNA]</scope>
    <source>
        <strain evidence="4">CGMCC 1.12397</strain>
    </source>
</reference>
<feature type="domain" description="AB hydrolase-1" evidence="1">
    <location>
        <begin position="24"/>
        <end position="249"/>
    </location>
</feature>
<dbReference type="Pfam" id="PF12697">
    <property type="entry name" value="Abhydrolase_6"/>
    <property type="match status" value="1"/>
</dbReference>